<dbReference type="AlphaFoldDB" id="A0A4S4DG14"/>
<sequence length="149" mass="16455">MLSRHHEQGSQVLAVNCYPACPESDLALGMPPRSDYGTLTILTQTHQGLQIMDHDKNWLVVTVIEGGLIKRFSIASLHSLSLEKMVAPAPKPVDEEHQSGYRGGNSCGFLDYISGNDIMKLGRYIDTLKKKTSVACPLGELDNRLRPHI</sequence>
<dbReference type="PANTHER" id="PTHR47991">
    <property type="entry name" value="OXOGLUTARATE/IRON-DEPENDENT DIOXYGENASE"/>
    <property type="match status" value="1"/>
</dbReference>
<evidence type="ECO:0000256" key="1">
    <source>
        <dbReference type="ARBA" id="ARBA00022723"/>
    </source>
</evidence>
<evidence type="ECO:0000313" key="4">
    <source>
        <dbReference type="EMBL" id="THG01680.1"/>
    </source>
</evidence>
<dbReference type="STRING" id="542762.A0A4S4DG14"/>
<dbReference type="Proteomes" id="UP000306102">
    <property type="component" value="Unassembled WGS sequence"/>
</dbReference>
<comment type="caution">
    <text evidence="4">The sequence shown here is derived from an EMBL/GenBank/DDBJ whole genome shotgun (WGS) entry which is preliminary data.</text>
</comment>
<name>A0A4S4DG14_CAMSN</name>
<dbReference type="Pfam" id="PF03171">
    <property type="entry name" value="2OG-FeII_Oxy"/>
    <property type="match status" value="1"/>
</dbReference>
<proteinExistence type="predicted"/>
<organism evidence="4 5">
    <name type="scientific">Camellia sinensis var. sinensis</name>
    <name type="common">China tea</name>
    <dbReference type="NCBI Taxonomy" id="542762"/>
    <lineage>
        <taxon>Eukaryota</taxon>
        <taxon>Viridiplantae</taxon>
        <taxon>Streptophyta</taxon>
        <taxon>Embryophyta</taxon>
        <taxon>Tracheophyta</taxon>
        <taxon>Spermatophyta</taxon>
        <taxon>Magnoliopsida</taxon>
        <taxon>eudicotyledons</taxon>
        <taxon>Gunneridae</taxon>
        <taxon>Pentapetalae</taxon>
        <taxon>asterids</taxon>
        <taxon>Ericales</taxon>
        <taxon>Theaceae</taxon>
        <taxon>Camellia</taxon>
    </lineage>
</organism>
<keyword evidence="1" id="KW-0479">Metal-binding</keyword>
<evidence type="ECO:0000256" key="2">
    <source>
        <dbReference type="ARBA" id="ARBA00023004"/>
    </source>
</evidence>
<dbReference type="Gene3D" id="2.60.120.330">
    <property type="entry name" value="B-lactam Antibiotic, Isopenicillin N Synthase, Chain"/>
    <property type="match status" value="1"/>
</dbReference>
<dbReference type="EMBL" id="SDRB02011354">
    <property type="protein sequence ID" value="THG01680.1"/>
    <property type="molecule type" value="Genomic_DNA"/>
</dbReference>
<feature type="domain" description="Isopenicillin N synthase-like Fe(2+) 2OG dioxygenase" evidence="3">
    <location>
        <begin position="11"/>
        <end position="66"/>
    </location>
</feature>
<dbReference type="InterPro" id="IPR027443">
    <property type="entry name" value="IPNS-like_sf"/>
</dbReference>
<dbReference type="SUPFAM" id="SSF51197">
    <property type="entry name" value="Clavaminate synthase-like"/>
    <property type="match status" value="1"/>
</dbReference>
<keyword evidence="5" id="KW-1185">Reference proteome</keyword>
<protein>
    <recommendedName>
        <fullName evidence="3">Isopenicillin N synthase-like Fe(2+) 2OG dioxygenase domain-containing protein</fullName>
    </recommendedName>
</protein>
<dbReference type="InterPro" id="IPR044861">
    <property type="entry name" value="IPNS-like_FE2OG_OXY"/>
</dbReference>
<dbReference type="GO" id="GO:0046872">
    <property type="term" value="F:metal ion binding"/>
    <property type="evidence" value="ECO:0007669"/>
    <property type="project" value="UniProtKB-KW"/>
</dbReference>
<gene>
    <name evidence="4" type="ORF">TEA_004408</name>
</gene>
<evidence type="ECO:0000259" key="3">
    <source>
        <dbReference type="Pfam" id="PF03171"/>
    </source>
</evidence>
<dbReference type="InterPro" id="IPR050295">
    <property type="entry name" value="Plant_2OG-oxidoreductases"/>
</dbReference>
<accession>A0A4S4DG14</accession>
<evidence type="ECO:0000313" key="5">
    <source>
        <dbReference type="Proteomes" id="UP000306102"/>
    </source>
</evidence>
<keyword evidence="2" id="KW-0408">Iron</keyword>
<reference evidence="4 5" key="1">
    <citation type="journal article" date="2018" name="Proc. Natl. Acad. Sci. U.S.A.">
        <title>Draft genome sequence of Camellia sinensis var. sinensis provides insights into the evolution of the tea genome and tea quality.</title>
        <authorList>
            <person name="Wei C."/>
            <person name="Yang H."/>
            <person name="Wang S."/>
            <person name="Zhao J."/>
            <person name="Liu C."/>
            <person name="Gao L."/>
            <person name="Xia E."/>
            <person name="Lu Y."/>
            <person name="Tai Y."/>
            <person name="She G."/>
            <person name="Sun J."/>
            <person name="Cao H."/>
            <person name="Tong W."/>
            <person name="Gao Q."/>
            <person name="Li Y."/>
            <person name="Deng W."/>
            <person name="Jiang X."/>
            <person name="Wang W."/>
            <person name="Chen Q."/>
            <person name="Zhang S."/>
            <person name="Li H."/>
            <person name="Wu J."/>
            <person name="Wang P."/>
            <person name="Li P."/>
            <person name="Shi C."/>
            <person name="Zheng F."/>
            <person name="Jian J."/>
            <person name="Huang B."/>
            <person name="Shan D."/>
            <person name="Shi M."/>
            <person name="Fang C."/>
            <person name="Yue Y."/>
            <person name="Li F."/>
            <person name="Li D."/>
            <person name="Wei S."/>
            <person name="Han B."/>
            <person name="Jiang C."/>
            <person name="Yin Y."/>
            <person name="Xia T."/>
            <person name="Zhang Z."/>
            <person name="Bennetzen J.L."/>
            <person name="Zhao S."/>
            <person name="Wan X."/>
        </authorList>
    </citation>
    <scope>NUCLEOTIDE SEQUENCE [LARGE SCALE GENOMIC DNA]</scope>
    <source>
        <strain evidence="5">cv. Shuchazao</strain>
        <tissue evidence="4">Leaf</tissue>
    </source>
</reference>